<evidence type="ECO:0000313" key="2">
    <source>
        <dbReference type="Proteomes" id="UP000530234"/>
    </source>
</evidence>
<name>A0A7W3T222_9ACTN</name>
<sequence>MDQILVAAERQGFKCFQAHSGMWIFSRGMVTLTIHHTPITEGEWMDMLNALRGAGLIFPEE</sequence>
<evidence type="ECO:0000313" key="1">
    <source>
        <dbReference type="EMBL" id="MBB0229497.1"/>
    </source>
</evidence>
<protein>
    <recommendedName>
        <fullName evidence="3">Type II toxin-antitoxin system HicA family toxin</fullName>
    </recommendedName>
</protein>
<accession>A0A7W3T222</accession>
<reference evidence="2" key="1">
    <citation type="submission" date="2019-10" db="EMBL/GenBank/DDBJ databases">
        <title>Streptomyces sp. nov., a novel actinobacterium isolated from alkaline environment.</title>
        <authorList>
            <person name="Golinska P."/>
        </authorList>
    </citation>
    <scope>NUCLEOTIDE SEQUENCE [LARGE SCALE GENOMIC DNA]</scope>
    <source>
        <strain evidence="2">DSM 42108</strain>
    </source>
</reference>
<dbReference type="Proteomes" id="UP000530234">
    <property type="component" value="Unassembled WGS sequence"/>
</dbReference>
<dbReference type="EMBL" id="VKHS01000129">
    <property type="protein sequence ID" value="MBB0229497.1"/>
    <property type="molecule type" value="Genomic_DNA"/>
</dbReference>
<comment type="caution">
    <text evidence="1">The sequence shown here is derived from an EMBL/GenBank/DDBJ whole genome shotgun (WGS) entry which is preliminary data.</text>
</comment>
<evidence type="ECO:0008006" key="3">
    <source>
        <dbReference type="Google" id="ProtNLM"/>
    </source>
</evidence>
<organism evidence="1 2">
    <name type="scientific">Streptomyces calidiresistens</name>
    <dbReference type="NCBI Taxonomy" id="1485586"/>
    <lineage>
        <taxon>Bacteria</taxon>
        <taxon>Bacillati</taxon>
        <taxon>Actinomycetota</taxon>
        <taxon>Actinomycetes</taxon>
        <taxon>Kitasatosporales</taxon>
        <taxon>Streptomycetaceae</taxon>
        <taxon>Streptomyces</taxon>
    </lineage>
</organism>
<proteinExistence type="predicted"/>
<dbReference type="AlphaFoldDB" id="A0A7W3T222"/>
<keyword evidence="2" id="KW-1185">Reference proteome</keyword>
<gene>
    <name evidence="1" type="ORF">FOE67_08210</name>
</gene>